<dbReference type="EMBL" id="JAGFMF010011895">
    <property type="protein sequence ID" value="KAG8510141.1"/>
    <property type="molecule type" value="Genomic_DNA"/>
</dbReference>
<evidence type="ECO:0000313" key="3">
    <source>
        <dbReference type="Proteomes" id="UP000700334"/>
    </source>
</evidence>
<dbReference type="InterPro" id="IPR001810">
    <property type="entry name" value="F-box_dom"/>
</dbReference>
<keyword evidence="3" id="KW-1185">Reference proteome</keyword>
<comment type="caution">
    <text evidence="2">The sequence shown here is derived from an EMBL/GenBank/DDBJ whole genome shotgun (WGS) entry which is preliminary data.</text>
</comment>
<dbReference type="AlphaFoldDB" id="A0A8J6DJ62"/>
<accession>A0A8J6DJ62</accession>
<feature type="domain" description="F-box" evidence="1">
    <location>
        <begin position="15"/>
        <end position="62"/>
    </location>
</feature>
<reference evidence="2" key="1">
    <citation type="journal article" date="2021" name="Evol. Appl.">
        <title>The genome of the Pyrenean desman and the effects of bottlenecks and inbreeding on the genomic landscape of an endangered species.</title>
        <authorList>
            <person name="Escoda L."/>
            <person name="Castresana J."/>
        </authorList>
    </citation>
    <scope>NUCLEOTIDE SEQUENCE</scope>
    <source>
        <strain evidence="2">IBE-C5619</strain>
    </source>
</reference>
<organism evidence="2 3">
    <name type="scientific">Galemys pyrenaicus</name>
    <name type="common">Iberian desman</name>
    <name type="synonym">Pyrenean desman</name>
    <dbReference type="NCBI Taxonomy" id="202257"/>
    <lineage>
        <taxon>Eukaryota</taxon>
        <taxon>Metazoa</taxon>
        <taxon>Chordata</taxon>
        <taxon>Craniata</taxon>
        <taxon>Vertebrata</taxon>
        <taxon>Euteleostomi</taxon>
        <taxon>Mammalia</taxon>
        <taxon>Eutheria</taxon>
        <taxon>Laurasiatheria</taxon>
        <taxon>Eulipotyphla</taxon>
        <taxon>Talpidae</taxon>
        <taxon>Galemys</taxon>
    </lineage>
</organism>
<protein>
    <submittedName>
        <fullName evidence="2">F-box only protein 48</fullName>
    </submittedName>
</protein>
<evidence type="ECO:0000259" key="1">
    <source>
        <dbReference type="PROSITE" id="PS50181"/>
    </source>
</evidence>
<dbReference type="Gene3D" id="1.20.1280.50">
    <property type="match status" value="1"/>
</dbReference>
<proteinExistence type="predicted"/>
<dbReference type="Proteomes" id="UP000700334">
    <property type="component" value="Unassembled WGS sequence"/>
</dbReference>
<dbReference type="Pfam" id="PF12937">
    <property type="entry name" value="F-box-like"/>
    <property type="match status" value="1"/>
</dbReference>
<dbReference type="PROSITE" id="PS50181">
    <property type="entry name" value="FBOX"/>
    <property type="match status" value="1"/>
</dbReference>
<gene>
    <name evidence="2" type="ORF">J0S82_016011</name>
</gene>
<dbReference type="InterPro" id="IPR036047">
    <property type="entry name" value="F-box-like_dom_sf"/>
</dbReference>
<evidence type="ECO:0000313" key="2">
    <source>
        <dbReference type="EMBL" id="KAG8510141.1"/>
    </source>
</evidence>
<sequence>MNSLDVENDNRENQSNYFELLPVEITCYIFCLLDIPGLCRASETCQDWNDLIMNTDFIWKGPCLTLQSVCPKEVKNDVEKGYSLKETVQRNYRKSQVKHKWLSGHFSNLHSSVSLPEEIMCQMDADTWALILEAELTR</sequence>
<dbReference type="OrthoDB" id="10257471at2759"/>
<name>A0A8J6DJ62_GALPY</name>
<dbReference type="SUPFAM" id="SSF81383">
    <property type="entry name" value="F-box domain"/>
    <property type="match status" value="1"/>
</dbReference>